<dbReference type="InterPro" id="IPR041966">
    <property type="entry name" value="LOTUS-like"/>
</dbReference>
<evidence type="ECO:0000313" key="3">
    <source>
        <dbReference type="Proteomes" id="UP000191988"/>
    </source>
</evidence>
<dbReference type="Gene3D" id="3.30.420.610">
    <property type="entry name" value="LOTUS domain-like"/>
    <property type="match status" value="1"/>
</dbReference>
<protein>
    <recommendedName>
        <fullName evidence="1">HTH OST-type domain-containing protein</fullName>
    </recommendedName>
</protein>
<gene>
    <name evidence="2" type="ORF">AGR3A_pb0024</name>
</gene>
<proteinExistence type="predicted"/>
<organism evidence="2 3">
    <name type="scientific">Agrobacterium tomkonis CFBP 6623</name>
    <dbReference type="NCBI Taxonomy" id="1183432"/>
    <lineage>
        <taxon>Bacteria</taxon>
        <taxon>Pseudomonadati</taxon>
        <taxon>Pseudomonadota</taxon>
        <taxon>Alphaproteobacteria</taxon>
        <taxon>Hyphomicrobiales</taxon>
        <taxon>Rhizobiaceae</taxon>
        <taxon>Rhizobium/Agrobacterium group</taxon>
        <taxon>Agrobacterium</taxon>
        <taxon>Agrobacterium tumefaciens complex</taxon>
    </lineage>
</organism>
<evidence type="ECO:0000259" key="1">
    <source>
        <dbReference type="PROSITE" id="PS51644"/>
    </source>
</evidence>
<reference evidence="3" key="1">
    <citation type="submission" date="2016-01" db="EMBL/GenBank/DDBJ databases">
        <authorList>
            <person name="Regsiter A."/>
            <person name="william w."/>
        </authorList>
    </citation>
    <scope>NUCLEOTIDE SEQUENCE [LARGE SCALE GENOMIC DNA]</scope>
    <source>
        <strain evidence="3">CFBP 6623</strain>
    </source>
</reference>
<feature type="domain" description="HTH OST-type" evidence="1">
    <location>
        <begin position="87"/>
        <end position="163"/>
    </location>
</feature>
<name>A0A1S7SBD2_9HYPH</name>
<accession>A0A1S7SBD2</accession>
<dbReference type="CDD" id="cd10146">
    <property type="entry name" value="LabA_like_C"/>
    <property type="match status" value="1"/>
</dbReference>
<keyword evidence="3" id="KW-1185">Reference proteome</keyword>
<evidence type="ECO:0000313" key="2">
    <source>
        <dbReference type="EMBL" id="CUX65853.1"/>
    </source>
</evidence>
<dbReference type="Proteomes" id="UP000191988">
    <property type="component" value="Unassembled WGS sequence"/>
</dbReference>
<dbReference type="PROSITE" id="PS51644">
    <property type="entry name" value="HTH_OST"/>
    <property type="match status" value="1"/>
</dbReference>
<dbReference type="InterPro" id="IPR025605">
    <property type="entry name" value="OST-HTH/LOTUS_dom"/>
</dbReference>
<dbReference type="STRING" id="1183432.AGR3A_pb0024"/>
<dbReference type="Pfam" id="PF12872">
    <property type="entry name" value="OST-HTH"/>
    <property type="match status" value="1"/>
</dbReference>
<sequence>MPWALQLSFFNGRKVRVECVGDFPHFRANWRTDRRWCNRTRENVAMPESREYIKRAAVALDEVMARPFVSTHGVHGEAKPGTARHTLDRAALDILTKAIAASADGDGRAHLARVGGHLAKLAPDFHARDYGFARLSEMLAASGLVVMESVGDNPNAITVRLKASAGEK</sequence>
<dbReference type="EMBL" id="FBWK01000073">
    <property type="protein sequence ID" value="CUX65853.1"/>
    <property type="molecule type" value="Genomic_DNA"/>
</dbReference>
<dbReference type="AlphaFoldDB" id="A0A1S7SBD2"/>